<keyword evidence="2" id="KW-1185">Reference proteome</keyword>
<dbReference type="HOGENOM" id="CLU_3084677_0_0_6"/>
<evidence type="ECO:0000313" key="1">
    <source>
        <dbReference type="EMBL" id="BAJ00320.1"/>
    </source>
</evidence>
<dbReference type="KEGG" id="svo:SVI_0349"/>
<name>D4ZEU0_SHEVD</name>
<dbReference type="STRING" id="637905.SVI_0349"/>
<accession>D4ZEU0</accession>
<dbReference type="EMBL" id="AP011177">
    <property type="protein sequence ID" value="BAJ00320.1"/>
    <property type="molecule type" value="Genomic_DNA"/>
</dbReference>
<gene>
    <name evidence="1" type="ordered locus">SVI_0349</name>
</gene>
<dbReference type="Proteomes" id="UP000002350">
    <property type="component" value="Chromosome"/>
</dbReference>
<reference evidence="2" key="1">
    <citation type="journal article" date="2010" name="Mol. Biosyst.">
        <title>Complete genome sequence and comparative analysis of Shewanella violacea, a psychrophilic and piezophilic bacterium from deep sea floor sediments.</title>
        <authorList>
            <person name="Aono E."/>
            <person name="Baba T."/>
            <person name="Ara T."/>
            <person name="Nishi T."/>
            <person name="Nakamichi T."/>
            <person name="Inamoto E."/>
            <person name="Toyonaga H."/>
            <person name="Hasegawa M."/>
            <person name="Takai Y."/>
            <person name="Okumura Y."/>
            <person name="Baba M."/>
            <person name="Tomita M."/>
            <person name="Kato C."/>
            <person name="Oshima T."/>
            <person name="Nakasone K."/>
            <person name="Mori H."/>
        </authorList>
    </citation>
    <scope>NUCLEOTIDE SEQUENCE [LARGE SCALE GENOMIC DNA]</scope>
    <source>
        <strain evidence="2">JCM 10179 / CIP 106290 / LMG 19151 / DSS12</strain>
    </source>
</reference>
<proteinExistence type="predicted"/>
<dbReference type="AlphaFoldDB" id="D4ZEU0"/>
<protein>
    <submittedName>
        <fullName evidence="1">Uncharacterized protein</fullName>
    </submittedName>
</protein>
<evidence type="ECO:0000313" key="2">
    <source>
        <dbReference type="Proteomes" id="UP000002350"/>
    </source>
</evidence>
<sequence>MVSFDRYLLEFWALRCNKQVFINFCLSEWVQKWKYYVTFLTMVNCYLYIISN</sequence>
<organism evidence="1 2">
    <name type="scientific">Shewanella violacea (strain JCM 10179 / CIP 106290 / LMG 19151 / DSS12)</name>
    <dbReference type="NCBI Taxonomy" id="637905"/>
    <lineage>
        <taxon>Bacteria</taxon>
        <taxon>Pseudomonadati</taxon>
        <taxon>Pseudomonadota</taxon>
        <taxon>Gammaproteobacteria</taxon>
        <taxon>Alteromonadales</taxon>
        <taxon>Shewanellaceae</taxon>
        <taxon>Shewanella</taxon>
    </lineage>
</organism>